<evidence type="ECO:0000256" key="6">
    <source>
        <dbReference type="PROSITE-ProRule" id="PRU00782"/>
    </source>
</evidence>
<evidence type="ECO:0000256" key="2">
    <source>
        <dbReference type="ARBA" id="ARBA00022741"/>
    </source>
</evidence>
<dbReference type="PANTHER" id="PTHR13140:SF857">
    <property type="entry name" value="MYOSIN-11"/>
    <property type="match status" value="1"/>
</dbReference>
<dbReference type="GO" id="GO:0005737">
    <property type="term" value="C:cytoplasm"/>
    <property type="evidence" value="ECO:0007669"/>
    <property type="project" value="TreeGrafter"/>
</dbReference>
<evidence type="ECO:0000259" key="7">
    <source>
        <dbReference type="PROSITE" id="PS51456"/>
    </source>
</evidence>
<keyword evidence="5 6" id="KW-0009">Actin-binding</keyword>
<keyword evidence="6" id="KW-0518">Myosin</keyword>
<gene>
    <name evidence="8" type="ORF">JOQ06_002285</name>
</gene>
<dbReference type="Pfam" id="PF00063">
    <property type="entry name" value="Myosin_head"/>
    <property type="match status" value="1"/>
</dbReference>
<sequence>MVSWRVLESADKGFPSRIPYADFKQRYKVLNASVIPEGQFMDNKKASEKLLGSIDVPHDEYRFGHTKMFFKAGLLGTLEEMRDAKLASLVTMTQAICHGFLIRREFV</sequence>
<name>A0AAD6B6G9_9TELE</name>
<keyword evidence="3" id="KW-0067">ATP-binding</keyword>
<comment type="similarity">
    <text evidence="1 6">Belongs to the TRAFAC class myosin-kinesin ATPase superfamily. Myosin family.</text>
</comment>
<dbReference type="InterPro" id="IPR001609">
    <property type="entry name" value="Myosin_head_motor_dom-like"/>
</dbReference>
<dbReference type="GO" id="GO:0016020">
    <property type="term" value="C:membrane"/>
    <property type="evidence" value="ECO:0007669"/>
    <property type="project" value="TreeGrafter"/>
</dbReference>
<dbReference type="PROSITE" id="PS51456">
    <property type="entry name" value="MYOSIN_MOTOR"/>
    <property type="match status" value="1"/>
</dbReference>
<evidence type="ECO:0000256" key="3">
    <source>
        <dbReference type="ARBA" id="ARBA00022840"/>
    </source>
</evidence>
<reference evidence="8" key="1">
    <citation type="submission" date="2022-11" db="EMBL/GenBank/DDBJ databases">
        <title>Chromosome-level genome of Pogonophryne albipinna.</title>
        <authorList>
            <person name="Jo E."/>
        </authorList>
    </citation>
    <scope>NUCLEOTIDE SEQUENCE</scope>
    <source>
        <strain evidence="8">SGF0006</strain>
        <tissue evidence="8">Muscle</tissue>
    </source>
</reference>
<dbReference type="Proteomes" id="UP001219934">
    <property type="component" value="Unassembled WGS sequence"/>
</dbReference>
<evidence type="ECO:0000313" key="9">
    <source>
        <dbReference type="Proteomes" id="UP001219934"/>
    </source>
</evidence>
<feature type="domain" description="Myosin motor" evidence="7">
    <location>
        <begin position="1"/>
        <end position="83"/>
    </location>
</feature>
<dbReference type="InterPro" id="IPR027417">
    <property type="entry name" value="P-loop_NTPase"/>
</dbReference>
<dbReference type="GO" id="GO:0000146">
    <property type="term" value="F:microfilament motor activity"/>
    <property type="evidence" value="ECO:0007669"/>
    <property type="project" value="TreeGrafter"/>
</dbReference>
<dbReference type="GO" id="GO:0016459">
    <property type="term" value="C:myosin complex"/>
    <property type="evidence" value="ECO:0007669"/>
    <property type="project" value="UniProtKB-KW"/>
</dbReference>
<evidence type="ECO:0000256" key="1">
    <source>
        <dbReference type="ARBA" id="ARBA00008314"/>
    </source>
</evidence>
<dbReference type="GO" id="GO:0005524">
    <property type="term" value="F:ATP binding"/>
    <property type="evidence" value="ECO:0007669"/>
    <property type="project" value="UniProtKB-KW"/>
</dbReference>
<dbReference type="GO" id="GO:0007015">
    <property type="term" value="P:actin filament organization"/>
    <property type="evidence" value="ECO:0007669"/>
    <property type="project" value="TreeGrafter"/>
</dbReference>
<organism evidence="8 9">
    <name type="scientific">Pogonophryne albipinna</name>
    <dbReference type="NCBI Taxonomy" id="1090488"/>
    <lineage>
        <taxon>Eukaryota</taxon>
        <taxon>Metazoa</taxon>
        <taxon>Chordata</taxon>
        <taxon>Craniata</taxon>
        <taxon>Vertebrata</taxon>
        <taxon>Euteleostomi</taxon>
        <taxon>Actinopterygii</taxon>
        <taxon>Neopterygii</taxon>
        <taxon>Teleostei</taxon>
        <taxon>Neoteleostei</taxon>
        <taxon>Acanthomorphata</taxon>
        <taxon>Eupercaria</taxon>
        <taxon>Perciformes</taxon>
        <taxon>Notothenioidei</taxon>
        <taxon>Pogonophryne</taxon>
    </lineage>
</organism>
<evidence type="ECO:0000256" key="4">
    <source>
        <dbReference type="ARBA" id="ARBA00023054"/>
    </source>
</evidence>
<evidence type="ECO:0000256" key="5">
    <source>
        <dbReference type="ARBA" id="ARBA00023203"/>
    </source>
</evidence>
<dbReference type="SUPFAM" id="SSF52540">
    <property type="entry name" value="P-loop containing nucleoside triphosphate hydrolases"/>
    <property type="match status" value="1"/>
</dbReference>
<comment type="caution">
    <text evidence="8">The sequence shown here is derived from an EMBL/GenBank/DDBJ whole genome shotgun (WGS) entry which is preliminary data.</text>
</comment>
<keyword evidence="2" id="KW-0547">Nucleotide-binding</keyword>
<dbReference type="AlphaFoldDB" id="A0AAD6B6G9"/>
<dbReference type="Gene3D" id="1.20.5.4820">
    <property type="match status" value="1"/>
</dbReference>
<keyword evidence="9" id="KW-1185">Reference proteome</keyword>
<dbReference type="PANTHER" id="PTHR13140">
    <property type="entry name" value="MYOSIN"/>
    <property type="match status" value="1"/>
</dbReference>
<comment type="caution">
    <text evidence="6">Lacks conserved residue(s) required for the propagation of feature annotation.</text>
</comment>
<protein>
    <recommendedName>
        <fullName evidence="7">Myosin motor domain-containing protein</fullName>
    </recommendedName>
</protein>
<evidence type="ECO:0000313" key="8">
    <source>
        <dbReference type="EMBL" id="KAJ4937653.1"/>
    </source>
</evidence>
<dbReference type="GO" id="GO:0051015">
    <property type="term" value="F:actin filament binding"/>
    <property type="evidence" value="ECO:0007669"/>
    <property type="project" value="TreeGrafter"/>
</dbReference>
<dbReference type="EMBL" id="JAPTMU010000009">
    <property type="protein sequence ID" value="KAJ4937653.1"/>
    <property type="molecule type" value="Genomic_DNA"/>
</dbReference>
<keyword evidence="4" id="KW-0175">Coiled coil</keyword>
<keyword evidence="6" id="KW-0505">Motor protein</keyword>
<proteinExistence type="inferred from homology"/>
<accession>A0AAD6B6G9</accession>